<evidence type="ECO:0000313" key="3">
    <source>
        <dbReference type="Proteomes" id="UP000593567"/>
    </source>
</evidence>
<evidence type="ECO:0000313" key="2">
    <source>
        <dbReference type="EMBL" id="KAF6028728.1"/>
    </source>
</evidence>
<comment type="caution">
    <text evidence="2">The sequence shown here is derived from an EMBL/GenBank/DDBJ whole genome shotgun (WGS) entry which is preliminary data.</text>
</comment>
<dbReference type="InterPro" id="IPR001810">
    <property type="entry name" value="F-box_dom"/>
</dbReference>
<dbReference type="Proteomes" id="UP000593567">
    <property type="component" value="Unassembled WGS sequence"/>
</dbReference>
<dbReference type="FunFam" id="1.20.1280.50:FF:000005">
    <property type="entry name" value="F-box/LRR-repeat protein 3 isoform X1"/>
    <property type="match status" value="1"/>
</dbReference>
<reference evidence="2" key="1">
    <citation type="submission" date="2020-06" db="EMBL/GenBank/DDBJ databases">
        <title>Draft genome of Bugula neritina, a colonial animal packing powerful symbionts and potential medicines.</title>
        <authorList>
            <person name="Rayko M."/>
        </authorList>
    </citation>
    <scope>NUCLEOTIDE SEQUENCE [LARGE SCALE GENOMIC DNA]</scope>
    <source>
        <strain evidence="2">Kwan_BN1</strain>
    </source>
</reference>
<dbReference type="PROSITE" id="PS50181">
    <property type="entry name" value="FBOX"/>
    <property type="match status" value="1"/>
</dbReference>
<dbReference type="PANTHER" id="PTHR20872:SF1">
    <property type="entry name" value="F-BOX DOMAIN-CONTAINING PROTEIN"/>
    <property type="match status" value="1"/>
</dbReference>
<dbReference type="CDD" id="cd22104">
    <property type="entry name" value="F-box_FBXO33"/>
    <property type="match status" value="1"/>
</dbReference>
<dbReference type="AlphaFoldDB" id="A0A7J7JTL4"/>
<dbReference type="OrthoDB" id="9974792at2759"/>
<organism evidence="2 3">
    <name type="scientific">Bugula neritina</name>
    <name type="common">Brown bryozoan</name>
    <name type="synonym">Sertularia neritina</name>
    <dbReference type="NCBI Taxonomy" id="10212"/>
    <lineage>
        <taxon>Eukaryota</taxon>
        <taxon>Metazoa</taxon>
        <taxon>Spiralia</taxon>
        <taxon>Lophotrochozoa</taxon>
        <taxon>Bryozoa</taxon>
        <taxon>Gymnolaemata</taxon>
        <taxon>Cheilostomatida</taxon>
        <taxon>Flustrina</taxon>
        <taxon>Buguloidea</taxon>
        <taxon>Bugulidae</taxon>
        <taxon>Bugula</taxon>
    </lineage>
</organism>
<dbReference type="EMBL" id="VXIV02001921">
    <property type="protein sequence ID" value="KAF6028728.1"/>
    <property type="molecule type" value="Genomic_DNA"/>
</dbReference>
<dbReference type="Gene3D" id="1.20.1280.50">
    <property type="match status" value="1"/>
</dbReference>
<dbReference type="InterPro" id="IPR032675">
    <property type="entry name" value="LRR_dom_sf"/>
</dbReference>
<name>A0A7J7JTL4_BUGNE</name>
<dbReference type="PANTHER" id="PTHR20872">
    <property type="match status" value="1"/>
</dbReference>
<accession>A0A7J7JTL4</accession>
<dbReference type="Gene3D" id="3.80.10.10">
    <property type="entry name" value="Ribonuclease Inhibitor"/>
    <property type="match status" value="1"/>
</dbReference>
<evidence type="ECO:0000259" key="1">
    <source>
        <dbReference type="PROSITE" id="PS50181"/>
    </source>
</evidence>
<dbReference type="Pfam" id="PF12937">
    <property type="entry name" value="F-box-like"/>
    <property type="match status" value="1"/>
</dbReference>
<dbReference type="SMART" id="SM00256">
    <property type="entry name" value="FBOX"/>
    <property type="match status" value="1"/>
</dbReference>
<gene>
    <name evidence="2" type="ORF">EB796_012960</name>
</gene>
<protein>
    <recommendedName>
        <fullName evidence="1">F-box domain-containing protein</fullName>
    </recommendedName>
</protein>
<dbReference type="InterPro" id="IPR036047">
    <property type="entry name" value="F-box-like_dom_sf"/>
</dbReference>
<sequence length="429" mass="50636">MLSNHDECSLFWTKVTRQIMDDEQGVSKHDDCVCDWATLPDLLLEKVFYFLSLRDRYHASTVCRHWYNVFYSPSIWRELVMTPTTFTHLRHTPYKGYWAELSLHKVQMCLEKVGSFLHTIQVEPVNEFYNLYEFLRILNVFLEFDQDDAPLQSLTNFYFTFCCEKLRNFTLDLYPVFVAGMFPNLTTLVTSPQQLSPDIVRILGNSKVTNLYIIQDQYCNKFYFIDKDIWKATAEKAPDLKVHLSARGETLLDINWQDSAPVTSIVYTTKHSKMYSVAIDTITVLYSSCLQVYGHFDLPRYHGSRSFTSRCDSHLVDLIKTCSKIHTLIVRERISTATLIILAREGTSLKKLFVRRNALLKRCDWQRMLMWDEDYYWTMRRCSHSYQTTFDEVSRCLGYQWQPLTDREFKRLTQLYCNDVSAQSDFDTT</sequence>
<feature type="domain" description="F-box" evidence="1">
    <location>
        <begin position="33"/>
        <end position="79"/>
    </location>
</feature>
<proteinExistence type="predicted"/>
<dbReference type="SUPFAM" id="SSF81383">
    <property type="entry name" value="F-box domain"/>
    <property type="match status" value="1"/>
</dbReference>
<keyword evidence="3" id="KW-1185">Reference proteome</keyword>